<dbReference type="Pfam" id="PF07127">
    <property type="entry name" value="Nodulin_late"/>
    <property type="match status" value="1"/>
</dbReference>
<gene>
    <name evidence="3" type="ORF">MtrunA17_Chr5g0423681</name>
</gene>
<evidence type="ECO:0000313" key="3">
    <source>
        <dbReference type="EMBL" id="RHN55921.1"/>
    </source>
</evidence>
<proteinExistence type="predicted"/>
<dbReference type="Proteomes" id="UP000265566">
    <property type="component" value="Chromosome 5"/>
</dbReference>
<organism evidence="3 4">
    <name type="scientific">Medicago truncatula</name>
    <name type="common">Barrel medic</name>
    <name type="synonym">Medicago tribuloides</name>
    <dbReference type="NCBI Taxonomy" id="3880"/>
    <lineage>
        <taxon>Eukaryota</taxon>
        <taxon>Viridiplantae</taxon>
        <taxon>Streptophyta</taxon>
        <taxon>Embryophyta</taxon>
        <taxon>Tracheophyta</taxon>
        <taxon>Spermatophyta</taxon>
        <taxon>Magnoliopsida</taxon>
        <taxon>eudicotyledons</taxon>
        <taxon>Gunneridae</taxon>
        <taxon>Pentapetalae</taxon>
        <taxon>rosids</taxon>
        <taxon>fabids</taxon>
        <taxon>Fabales</taxon>
        <taxon>Fabaceae</taxon>
        <taxon>Papilionoideae</taxon>
        <taxon>50 kb inversion clade</taxon>
        <taxon>NPAAA clade</taxon>
        <taxon>Hologalegina</taxon>
        <taxon>IRL clade</taxon>
        <taxon>Trifolieae</taxon>
        <taxon>Medicago</taxon>
    </lineage>
</organism>
<keyword evidence="1" id="KW-1133">Transmembrane helix</keyword>
<feature type="transmembrane region" description="Helical" evidence="1">
    <location>
        <begin position="48"/>
        <end position="70"/>
    </location>
</feature>
<keyword evidence="1" id="KW-0812">Transmembrane</keyword>
<accession>A0A396HTR9</accession>
<protein>
    <submittedName>
        <fullName evidence="3">Putative Late nodulin</fullName>
    </submittedName>
</protein>
<dbReference type="EMBL" id="PSQE01000005">
    <property type="protein sequence ID" value="RHN55921.1"/>
    <property type="molecule type" value="Genomic_DNA"/>
</dbReference>
<feature type="domain" description="Late nodulin" evidence="2">
    <location>
        <begin position="43"/>
        <end position="96"/>
    </location>
</feature>
<name>A0A396HTR9_MEDTR</name>
<comment type="caution">
    <text evidence="3">The sequence shown here is derived from an EMBL/GenBank/DDBJ whole genome shotgun (WGS) entry which is preliminary data.</text>
</comment>
<dbReference type="Gramene" id="rna31211">
    <property type="protein sequence ID" value="RHN55921.1"/>
    <property type="gene ID" value="gene31211"/>
</dbReference>
<reference evidence="4" key="1">
    <citation type="journal article" date="2018" name="Nat. Plants">
        <title>Whole-genome landscape of Medicago truncatula symbiotic genes.</title>
        <authorList>
            <person name="Pecrix Y."/>
            <person name="Staton S.E."/>
            <person name="Sallet E."/>
            <person name="Lelandais-Briere C."/>
            <person name="Moreau S."/>
            <person name="Carrere S."/>
            <person name="Blein T."/>
            <person name="Jardinaud M.F."/>
            <person name="Latrasse D."/>
            <person name="Zouine M."/>
            <person name="Zahm M."/>
            <person name="Kreplak J."/>
            <person name="Mayjonade B."/>
            <person name="Satge C."/>
            <person name="Perez M."/>
            <person name="Cauet S."/>
            <person name="Marande W."/>
            <person name="Chantry-Darmon C."/>
            <person name="Lopez-Roques C."/>
            <person name="Bouchez O."/>
            <person name="Berard A."/>
            <person name="Debelle F."/>
            <person name="Munos S."/>
            <person name="Bendahmane A."/>
            <person name="Berges H."/>
            <person name="Niebel A."/>
            <person name="Buitink J."/>
            <person name="Frugier F."/>
            <person name="Benhamed M."/>
            <person name="Crespi M."/>
            <person name="Gouzy J."/>
            <person name="Gamas P."/>
        </authorList>
    </citation>
    <scope>NUCLEOTIDE SEQUENCE [LARGE SCALE GENOMIC DNA]</scope>
    <source>
        <strain evidence="4">cv. Jemalong A17</strain>
    </source>
</reference>
<dbReference type="AlphaFoldDB" id="A0A396HTR9"/>
<evidence type="ECO:0000259" key="2">
    <source>
        <dbReference type="Pfam" id="PF07127"/>
    </source>
</evidence>
<dbReference type="InterPro" id="IPR009810">
    <property type="entry name" value="Nodulin_late_dom"/>
</dbReference>
<evidence type="ECO:0000313" key="4">
    <source>
        <dbReference type="Proteomes" id="UP000265566"/>
    </source>
</evidence>
<sequence length="113" mass="13465">MKGFYNFKSFKNYLINLTRALILYIIKRSNHIVFFTCKKEESMSQILTFVYAMILFISIFLVAAEVDWIYHLCDTDTDCPEHWSKFFIYKCVNHVCDSISKVTTDSKEYKNFP</sequence>
<dbReference type="GO" id="GO:0046872">
    <property type="term" value="F:metal ion binding"/>
    <property type="evidence" value="ECO:0007669"/>
    <property type="project" value="InterPro"/>
</dbReference>
<keyword evidence="1" id="KW-0472">Membrane</keyword>
<evidence type="ECO:0000256" key="1">
    <source>
        <dbReference type="SAM" id="Phobius"/>
    </source>
</evidence>